<organism evidence="2 3">
    <name type="scientific">Pelotalea chapellei</name>
    <dbReference type="NCBI Taxonomy" id="44671"/>
    <lineage>
        <taxon>Bacteria</taxon>
        <taxon>Pseudomonadati</taxon>
        <taxon>Thermodesulfobacteriota</taxon>
        <taxon>Desulfuromonadia</taxon>
        <taxon>Geobacterales</taxon>
        <taxon>Geobacteraceae</taxon>
        <taxon>Pelotalea</taxon>
    </lineage>
</organism>
<dbReference type="InterPro" id="IPR036059">
    <property type="entry name" value="TldD/PmbA_sf"/>
</dbReference>
<reference evidence="2 3" key="1">
    <citation type="submission" date="2021-05" db="EMBL/GenBank/DDBJ databases">
        <title>The draft genome of Geobacter chapellei DSM 13688.</title>
        <authorList>
            <person name="Xu Z."/>
            <person name="Masuda Y."/>
            <person name="Itoh H."/>
            <person name="Senoo K."/>
        </authorList>
    </citation>
    <scope>NUCLEOTIDE SEQUENCE [LARGE SCALE GENOMIC DNA]</scope>
    <source>
        <strain evidence="2 3">DSM 13688</strain>
    </source>
</reference>
<dbReference type="Proteomes" id="UP000784128">
    <property type="component" value="Unassembled WGS sequence"/>
</dbReference>
<comment type="caution">
    <text evidence="2">The sequence shown here is derived from an EMBL/GenBank/DDBJ whole genome shotgun (WGS) entry which is preliminary data.</text>
</comment>
<evidence type="ECO:0000313" key="3">
    <source>
        <dbReference type="Proteomes" id="UP000784128"/>
    </source>
</evidence>
<dbReference type="PANTHER" id="PTHR43666:SF1">
    <property type="entry name" value="CONSERVED PROTEIN"/>
    <property type="match status" value="1"/>
</dbReference>
<protein>
    <recommendedName>
        <fullName evidence="1">Metalloprotease TldD/E C-terminal domain-containing protein</fullName>
    </recommendedName>
</protein>
<dbReference type="EMBL" id="JAHDYS010000007">
    <property type="protein sequence ID" value="MBT1071834.1"/>
    <property type="molecule type" value="Genomic_DNA"/>
</dbReference>
<dbReference type="PANTHER" id="PTHR43666">
    <property type="entry name" value="TLDD PROTEIN"/>
    <property type="match status" value="1"/>
</dbReference>
<accession>A0ABS5U833</accession>
<feature type="domain" description="Metalloprotease TldD/E C-terminal" evidence="1">
    <location>
        <begin position="227"/>
        <end position="447"/>
    </location>
</feature>
<gene>
    <name evidence="2" type="ORF">KJB30_08575</name>
</gene>
<sequence length="461" mass="51658">MKELILQTLCDLRAYALSKNVDATFFYHEEESYLMRFANSAISLNTNEHLIRLEITAYEDRKRASYEMITDLSKLDEMKQGVDIAAEMVKHAQALNYQPTVPAYGETHIDETSYDAALAGIGNEERLGYFNQAVAGLETDEIRLSGIFSCGVNTIAQITTRSEHLQYFKSTDAQISVVLSHSTLKWEVIAEQSAQKKTELNPALLRRDLAFLLERYLHDTPQQLPVGSYDIVFGSAAIAELISIMNYIGFDGGSMKRGFSFIAEDQVGQQVFSDKFNLTDDPTRLETFPFRRDMTGMSREPFPIFEQGIFNSFTWSQDDADEFGATPTGHTVMHNSLVLEGGGREVGTLEELVNLPRENDLLYIPFLHYMNIVNPSKGLITASSRFGALLLKKDGSVAVPYNVRITQSLSDIFGDRLAWLSRTQTVYNTSMSYGARNPTSIVVPAFLQVNALEISHSNSSY</sequence>
<dbReference type="InterPro" id="IPR035068">
    <property type="entry name" value="TldD/PmbA_N"/>
</dbReference>
<dbReference type="RefSeq" id="WP_214298051.1">
    <property type="nucleotide sequence ID" value="NZ_JAHDYS010000007.1"/>
</dbReference>
<dbReference type="Gene3D" id="3.30.2290.10">
    <property type="entry name" value="PmbA/TldD superfamily"/>
    <property type="match status" value="1"/>
</dbReference>
<evidence type="ECO:0000259" key="1">
    <source>
        <dbReference type="Pfam" id="PF19289"/>
    </source>
</evidence>
<dbReference type="Pfam" id="PF19289">
    <property type="entry name" value="PmbA_TldD_3rd"/>
    <property type="match status" value="1"/>
</dbReference>
<proteinExistence type="predicted"/>
<dbReference type="SUPFAM" id="SSF111283">
    <property type="entry name" value="Putative modulator of DNA gyrase, PmbA/TldD"/>
    <property type="match status" value="1"/>
</dbReference>
<keyword evidence="3" id="KW-1185">Reference proteome</keyword>
<evidence type="ECO:0000313" key="2">
    <source>
        <dbReference type="EMBL" id="MBT1071834.1"/>
    </source>
</evidence>
<name>A0ABS5U833_9BACT</name>
<dbReference type="InterPro" id="IPR045569">
    <property type="entry name" value="Metalloprtase-TldD/E_C"/>
</dbReference>